<name>A0A2V1ZQ89_PSYIM</name>
<dbReference type="InterPro" id="IPR029044">
    <property type="entry name" value="Nucleotide-diphossugar_trans"/>
</dbReference>
<keyword evidence="2" id="KW-1185">Reference proteome</keyword>
<evidence type="ECO:0000313" key="2">
    <source>
        <dbReference type="Proteomes" id="UP000245655"/>
    </source>
</evidence>
<dbReference type="RefSeq" id="WP_109592327.1">
    <property type="nucleotide sequence ID" value="NZ_CAJGZV010000001.1"/>
</dbReference>
<evidence type="ECO:0000313" key="1">
    <source>
        <dbReference type="EMBL" id="PWK06884.1"/>
    </source>
</evidence>
<protein>
    <recommendedName>
        <fullName evidence="3">Glycosyl transferase family 2</fullName>
    </recommendedName>
</protein>
<reference evidence="1 2" key="1">
    <citation type="submission" date="2018-05" db="EMBL/GenBank/DDBJ databases">
        <title>Genomic Encyclopedia of Type Strains, Phase IV (KMG-IV): sequencing the most valuable type-strain genomes for metagenomic binning, comparative biology and taxonomic classification.</title>
        <authorList>
            <person name="Goeker M."/>
        </authorList>
    </citation>
    <scope>NUCLEOTIDE SEQUENCE [LARGE SCALE GENOMIC DNA]</scope>
    <source>
        <strain evidence="1 2">DSM 7229</strain>
    </source>
</reference>
<sequence>MPFTSNITVGVATFNRINYIKKMAESLQVSVDCKKLHIRVYDDNSSEINQHDLWKILPFATEIVVRESNLKADMNMYRMYKDFLNTDDYIFFNADSDLIFRPDWLAMVKKYLPQTDGVLSLYHSNKHDFIQPPVNGLGFKNSLGAAGVVMTREIVDIIINDIPKENVKGFDWQWSSILQKKGIRLACLENSYVQHIGIQGQNNKGMLHDFDYGLNFLPVNEVNQQVVMEFIDEMIVENAKIFAKLSENEKLFVDFISGSKHLNYKVGQAVLVIPRKIKKYFHFSE</sequence>
<organism evidence="1 2">
    <name type="scientific">Psychrobacter immobilis</name>
    <dbReference type="NCBI Taxonomy" id="498"/>
    <lineage>
        <taxon>Bacteria</taxon>
        <taxon>Pseudomonadati</taxon>
        <taxon>Pseudomonadota</taxon>
        <taxon>Gammaproteobacteria</taxon>
        <taxon>Moraxellales</taxon>
        <taxon>Moraxellaceae</taxon>
        <taxon>Psychrobacter</taxon>
    </lineage>
</organism>
<gene>
    <name evidence="1" type="ORF">C8D84_11614</name>
</gene>
<dbReference type="AlphaFoldDB" id="A0A2V1ZQ89"/>
<dbReference type="EMBL" id="QGGM01000016">
    <property type="protein sequence ID" value="PWK06884.1"/>
    <property type="molecule type" value="Genomic_DNA"/>
</dbReference>
<proteinExistence type="predicted"/>
<dbReference type="GeneID" id="60256083"/>
<comment type="caution">
    <text evidence="1">The sequence shown here is derived from an EMBL/GenBank/DDBJ whole genome shotgun (WGS) entry which is preliminary data.</text>
</comment>
<accession>A0A2V1ZQ89</accession>
<evidence type="ECO:0008006" key="3">
    <source>
        <dbReference type="Google" id="ProtNLM"/>
    </source>
</evidence>
<dbReference type="CDD" id="cd00761">
    <property type="entry name" value="Glyco_tranf_GTA_type"/>
    <property type="match status" value="1"/>
</dbReference>
<dbReference type="Gene3D" id="3.90.550.10">
    <property type="entry name" value="Spore Coat Polysaccharide Biosynthesis Protein SpsA, Chain A"/>
    <property type="match status" value="1"/>
</dbReference>
<dbReference type="SUPFAM" id="SSF53448">
    <property type="entry name" value="Nucleotide-diphospho-sugar transferases"/>
    <property type="match status" value="1"/>
</dbReference>
<dbReference type="Proteomes" id="UP000245655">
    <property type="component" value="Unassembled WGS sequence"/>
</dbReference>